<accession>A0A183B4Y1</accession>
<gene>
    <name evidence="3" type="ORF">ECPE_LOCUS14266</name>
</gene>
<sequence>MNSTCSVCPRADIRKLTSLEPMTHCTVVEGDLLIAFIWLPHNVSFNQLREITGSLLLYDVDGLSSLSKLFPKLNVIRGHSLIYNYALVIRETALQVSFSLSHCFSLPYSAKTPDHFSEEGGSNLEKDDDDHRRDTYNKANFTNRCQAHDVHKSSDKARDGEPQYGGGWVSRVAAGTLLLQLAKCSHGTKRFE</sequence>
<evidence type="ECO:0000313" key="3">
    <source>
        <dbReference type="EMBL" id="VDP91538.1"/>
    </source>
</evidence>
<dbReference type="InterPro" id="IPR000494">
    <property type="entry name" value="Rcpt_L-dom"/>
</dbReference>
<dbReference type="Proteomes" id="UP000272942">
    <property type="component" value="Unassembled WGS sequence"/>
</dbReference>
<dbReference type="OrthoDB" id="5809444at2759"/>
<dbReference type="WBParaSite" id="ECPE_0001430601-mRNA-1">
    <property type="protein sequence ID" value="ECPE_0001430601-mRNA-1"/>
    <property type="gene ID" value="ECPE_0001430601"/>
</dbReference>
<dbReference type="Gene3D" id="3.80.20.20">
    <property type="entry name" value="Receptor L-domain"/>
    <property type="match status" value="1"/>
</dbReference>
<proteinExistence type="predicted"/>
<dbReference type="AlphaFoldDB" id="A0A183B4Y1"/>
<evidence type="ECO:0000259" key="2">
    <source>
        <dbReference type="Pfam" id="PF01030"/>
    </source>
</evidence>
<evidence type="ECO:0000256" key="1">
    <source>
        <dbReference type="SAM" id="MobiDB-lite"/>
    </source>
</evidence>
<keyword evidence="4" id="KW-1185">Reference proteome</keyword>
<reference evidence="3 4" key="2">
    <citation type="submission" date="2018-11" db="EMBL/GenBank/DDBJ databases">
        <authorList>
            <consortium name="Pathogen Informatics"/>
        </authorList>
    </citation>
    <scope>NUCLEOTIDE SEQUENCE [LARGE SCALE GENOMIC DNA]</scope>
    <source>
        <strain evidence="3 4">Egypt</strain>
    </source>
</reference>
<dbReference type="EMBL" id="UZAN01057128">
    <property type="protein sequence ID" value="VDP91538.1"/>
    <property type="molecule type" value="Genomic_DNA"/>
</dbReference>
<dbReference type="Pfam" id="PF01030">
    <property type="entry name" value="Recep_L_domain"/>
    <property type="match status" value="1"/>
</dbReference>
<dbReference type="SUPFAM" id="SSF52058">
    <property type="entry name" value="L domain-like"/>
    <property type="match status" value="1"/>
</dbReference>
<evidence type="ECO:0000313" key="5">
    <source>
        <dbReference type="WBParaSite" id="ECPE_0001430601-mRNA-1"/>
    </source>
</evidence>
<name>A0A183B4Y1_9TREM</name>
<reference evidence="5" key="1">
    <citation type="submission" date="2016-06" db="UniProtKB">
        <authorList>
            <consortium name="WormBaseParasite"/>
        </authorList>
    </citation>
    <scope>IDENTIFICATION</scope>
</reference>
<evidence type="ECO:0000313" key="4">
    <source>
        <dbReference type="Proteomes" id="UP000272942"/>
    </source>
</evidence>
<dbReference type="InterPro" id="IPR036941">
    <property type="entry name" value="Rcpt_L-dom_sf"/>
</dbReference>
<feature type="region of interest" description="Disordered" evidence="1">
    <location>
        <begin position="113"/>
        <end position="135"/>
    </location>
</feature>
<organism evidence="5">
    <name type="scientific">Echinostoma caproni</name>
    <dbReference type="NCBI Taxonomy" id="27848"/>
    <lineage>
        <taxon>Eukaryota</taxon>
        <taxon>Metazoa</taxon>
        <taxon>Spiralia</taxon>
        <taxon>Lophotrochozoa</taxon>
        <taxon>Platyhelminthes</taxon>
        <taxon>Trematoda</taxon>
        <taxon>Digenea</taxon>
        <taxon>Plagiorchiida</taxon>
        <taxon>Echinostomata</taxon>
        <taxon>Echinostomatoidea</taxon>
        <taxon>Echinostomatidae</taxon>
        <taxon>Echinostoma</taxon>
    </lineage>
</organism>
<feature type="domain" description="Receptor L-domain" evidence="2">
    <location>
        <begin position="24"/>
        <end position="92"/>
    </location>
</feature>
<protein>
    <submittedName>
        <fullName evidence="5">Recep_L_domain domain-containing protein</fullName>
    </submittedName>
</protein>